<dbReference type="OrthoDB" id="9800780at2"/>
<protein>
    <recommendedName>
        <fullName evidence="4">5'-Nucleotidase C-terminal domain-containing protein</fullName>
    </recommendedName>
</protein>
<comment type="caution">
    <text evidence="5">The sequence shown here is derived from an EMBL/GenBank/DDBJ whole genome shotgun (WGS) entry which is preliminary data.</text>
</comment>
<dbReference type="RefSeq" id="WP_142534877.1">
    <property type="nucleotide sequence ID" value="NZ_SGJB01000001.1"/>
</dbReference>
<dbReference type="Gene3D" id="3.90.780.10">
    <property type="entry name" value="5'-Nucleotidase, C-terminal domain"/>
    <property type="match status" value="1"/>
</dbReference>
<evidence type="ECO:0000256" key="1">
    <source>
        <dbReference type="SAM" id="MobiDB-lite"/>
    </source>
</evidence>
<sequence length="399" mass="43586">MMNKKLILSIAVSVCMFMNTAAIFAETATNTGSNVQTQQTSETKSDNETKDANKDSNKSTEKEENKNSEKNTSKRTEEDSDRKDSEYSREDVLGESKTDLEGGYSLVGAKESNYANLINDAVLSKTKADVSLINAGTILKSIKAGTIKYEDVSSSLMFGTIVVTKELTGKEIKSILEQGAEIYPESNSRFIQPGKLSYTIDPNKKAGERITSIKVNGSNINSSKKYTVAVNDYMLSDYRELSNAKTVKEYESLDKITADYIKEKKTINYKADGRIKAEKIQAADESKIKKLISDINALTYDKTESNIKKVNEAVKAYNALSDSDQKKITNVSRLKDIVKKLNSSGSNVSKPSSSTSTSSSKSSTATQKSPKTGDPSIAVPLAVFAVSGMGLFAIRKNNR</sequence>
<accession>A0A544QY44</accession>
<dbReference type="Pfam" id="PF02872">
    <property type="entry name" value="5_nucleotid_C"/>
    <property type="match status" value="1"/>
</dbReference>
<feature type="transmembrane region" description="Helical" evidence="2">
    <location>
        <begin position="377"/>
        <end position="394"/>
    </location>
</feature>
<dbReference type="AlphaFoldDB" id="A0A544QY44"/>
<feature type="chain" id="PRO_5038721745" description="5'-Nucleotidase C-terminal domain-containing protein" evidence="3">
    <location>
        <begin position="22"/>
        <end position="399"/>
    </location>
</feature>
<evidence type="ECO:0000256" key="2">
    <source>
        <dbReference type="SAM" id="Phobius"/>
    </source>
</evidence>
<gene>
    <name evidence="5" type="ORF">EXD82_00060</name>
</gene>
<dbReference type="InterPro" id="IPR006179">
    <property type="entry name" value="5_nucleotidase/apyrase"/>
</dbReference>
<feature type="compositionally biased region" description="Polar residues" evidence="1">
    <location>
        <begin position="30"/>
        <end position="42"/>
    </location>
</feature>
<keyword evidence="2" id="KW-1133">Transmembrane helix</keyword>
<keyword evidence="2" id="KW-0812">Transmembrane</keyword>
<proteinExistence type="predicted"/>
<dbReference type="EMBL" id="SGJB01000001">
    <property type="protein sequence ID" value="TQQ85646.1"/>
    <property type="molecule type" value="Genomic_DNA"/>
</dbReference>
<feature type="compositionally biased region" description="Basic and acidic residues" evidence="1">
    <location>
        <begin position="43"/>
        <end position="94"/>
    </location>
</feature>
<dbReference type="InterPro" id="IPR008334">
    <property type="entry name" value="5'-Nucleotdase_C"/>
</dbReference>
<evidence type="ECO:0000256" key="3">
    <source>
        <dbReference type="SAM" id="SignalP"/>
    </source>
</evidence>
<name>A0A544QY44_9FIRM</name>
<dbReference type="SUPFAM" id="SSF55816">
    <property type="entry name" value="5'-nucleotidase (syn. UDP-sugar hydrolase), C-terminal domain"/>
    <property type="match status" value="1"/>
</dbReference>
<keyword evidence="3" id="KW-0732">Signal</keyword>
<organism evidence="5 6">
    <name type="scientific">Peptacetobacter hominis</name>
    <dbReference type="NCBI Taxonomy" id="2743610"/>
    <lineage>
        <taxon>Bacteria</taxon>
        <taxon>Bacillati</taxon>
        <taxon>Bacillota</taxon>
        <taxon>Clostridia</taxon>
        <taxon>Peptostreptococcales</taxon>
        <taxon>Peptostreptococcaceae</taxon>
        <taxon>Peptacetobacter</taxon>
    </lineage>
</organism>
<feature type="signal peptide" evidence="3">
    <location>
        <begin position="1"/>
        <end position="21"/>
    </location>
</feature>
<evidence type="ECO:0000313" key="6">
    <source>
        <dbReference type="Proteomes" id="UP000317863"/>
    </source>
</evidence>
<evidence type="ECO:0000313" key="5">
    <source>
        <dbReference type="EMBL" id="TQQ85646.1"/>
    </source>
</evidence>
<dbReference type="Proteomes" id="UP000317863">
    <property type="component" value="Unassembled WGS sequence"/>
</dbReference>
<dbReference type="PANTHER" id="PTHR11575:SF24">
    <property type="entry name" value="5'-NUCLEOTIDASE"/>
    <property type="match status" value="1"/>
</dbReference>
<dbReference type="PANTHER" id="PTHR11575">
    <property type="entry name" value="5'-NUCLEOTIDASE-RELATED"/>
    <property type="match status" value="1"/>
</dbReference>
<reference evidence="5 6" key="1">
    <citation type="submission" date="2019-02" db="EMBL/GenBank/DDBJ databases">
        <title>Peptostreptococcaceae bacterium ZHW00191 nov., a new bacterium isolated from the human gut.</title>
        <authorList>
            <person name="Zhou H.-W."/>
            <person name="Chen X.-J."/>
        </authorList>
    </citation>
    <scope>NUCLEOTIDE SEQUENCE [LARGE SCALE GENOMIC DNA]</scope>
    <source>
        <strain evidence="5 6">ZHW00191</strain>
    </source>
</reference>
<keyword evidence="2" id="KW-0472">Membrane</keyword>
<dbReference type="InterPro" id="IPR036907">
    <property type="entry name" value="5'-Nucleotdase_C_sf"/>
</dbReference>
<dbReference type="GO" id="GO:0009166">
    <property type="term" value="P:nucleotide catabolic process"/>
    <property type="evidence" value="ECO:0007669"/>
    <property type="project" value="InterPro"/>
</dbReference>
<feature type="domain" description="5'-Nucleotidase C-terminal" evidence="4">
    <location>
        <begin position="108"/>
        <end position="236"/>
    </location>
</feature>
<evidence type="ECO:0000259" key="4">
    <source>
        <dbReference type="Pfam" id="PF02872"/>
    </source>
</evidence>
<feature type="region of interest" description="Disordered" evidence="1">
    <location>
        <begin position="342"/>
        <end position="376"/>
    </location>
</feature>
<feature type="compositionally biased region" description="Low complexity" evidence="1">
    <location>
        <begin position="343"/>
        <end position="372"/>
    </location>
</feature>
<keyword evidence="6" id="KW-1185">Reference proteome</keyword>
<feature type="region of interest" description="Disordered" evidence="1">
    <location>
        <begin position="30"/>
        <end position="94"/>
    </location>
</feature>
<dbReference type="GO" id="GO:0016787">
    <property type="term" value="F:hydrolase activity"/>
    <property type="evidence" value="ECO:0007669"/>
    <property type="project" value="InterPro"/>
</dbReference>